<evidence type="ECO:0000313" key="2">
    <source>
        <dbReference type="EMBL" id="GBG30600.1"/>
    </source>
</evidence>
<dbReference type="InParanoid" id="A0A2R5GI78"/>
<feature type="region of interest" description="Disordered" evidence="1">
    <location>
        <begin position="1"/>
        <end position="144"/>
    </location>
</feature>
<dbReference type="Proteomes" id="UP000241890">
    <property type="component" value="Unassembled WGS sequence"/>
</dbReference>
<accession>A0A2R5GI78</accession>
<feature type="compositionally biased region" description="Polar residues" evidence="1">
    <location>
        <begin position="1"/>
        <end position="11"/>
    </location>
</feature>
<comment type="caution">
    <text evidence="2">The sequence shown here is derived from an EMBL/GenBank/DDBJ whole genome shotgun (WGS) entry which is preliminary data.</text>
</comment>
<name>A0A2R5GI78_9STRA</name>
<feature type="compositionally biased region" description="Basic and acidic residues" evidence="1">
    <location>
        <begin position="62"/>
        <end position="72"/>
    </location>
</feature>
<dbReference type="AlphaFoldDB" id="A0A2R5GI78"/>
<evidence type="ECO:0000256" key="1">
    <source>
        <dbReference type="SAM" id="MobiDB-lite"/>
    </source>
</evidence>
<organism evidence="2 3">
    <name type="scientific">Hondaea fermentalgiana</name>
    <dbReference type="NCBI Taxonomy" id="2315210"/>
    <lineage>
        <taxon>Eukaryota</taxon>
        <taxon>Sar</taxon>
        <taxon>Stramenopiles</taxon>
        <taxon>Bigyra</taxon>
        <taxon>Labyrinthulomycetes</taxon>
        <taxon>Thraustochytrida</taxon>
        <taxon>Thraustochytriidae</taxon>
        <taxon>Hondaea</taxon>
    </lineage>
</organism>
<feature type="compositionally biased region" description="Basic and acidic residues" evidence="1">
    <location>
        <begin position="114"/>
        <end position="144"/>
    </location>
</feature>
<reference evidence="2 3" key="1">
    <citation type="submission" date="2017-12" db="EMBL/GenBank/DDBJ databases">
        <title>Sequencing, de novo assembly and annotation of complete genome of a new Thraustochytrid species, strain FCC1311.</title>
        <authorList>
            <person name="Sedici K."/>
            <person name="Godart F."/>
            <person name="Aiese Cigliano R."/>
            <person name="Sanseverino W."/>
            <person name="Barakat M."/>
            <person name="Ortet P."/>
            <person name="Marechal E."/>
            <person name="Cagnac O."/>
            <person name="Amato A."/>
        </authorList>
    </citation>
    <scope>NUCLEOTIDE SEQUENCE [LARGE SCALE GENOMIC DNA]</scope>
</reference>
<dbReference type="EMBL" id="BEYU01000078">
    <property type="protein sequence ID" value="GBG30600.1"/>
    <property type="molecule type" value="Genomic_DNA"/>
</dbReference>
<proteinExistence type="predicted"/>
<protein>
    <submittedName>
        <fullName evidence="2">Uncharacterized protein</fullName>
    </submittedName>
</protein>
<gene>
    <name evidence="2" type="ORF">FCC1311_068202</name>
</gene>
<feature type="compositionally biased region" description="Polar residues" evidence="1">
    <location>
        <begin position="35"/>
        <end position="45"/>
    </location>
</feature>
<keyword evidence="3" id="KW-1185">Reference proteome</keyword>
<evidence type="ECO:0000313" key="3">
    <source>
        <dbReference type="Proteomes" id="UP000241890"/>
    </source>
</evidence>
<sequence>MDDPPETTSAVRTGPAAQAEAEAPRRDAQAQAEPTQQPSEASQQEQKQRELQAAPPSLPVQQHRDLNADLDAKRRRTSAEPMKASHAVLGENTQTSSPREAENVDGETCKKRKIEVDKVQELAKTEEPKKKDEEAREGDLRESKVGETENQVFDFCKVKSLEMGADIEVKWDVTDSEGNEVPTWFSAKLKHAAAETLKVDDDPHNPQDSLEIQVHIIVYPSVDEFPEDVRKVCFVNEHQLLDVETEEHQVWRRKGDTFDGNPQVMEEADAQAENDFRILDAAMQRVTVLGERLRACRDETEKGVLTGTLRELVTELMNGCLEGTFERLRVHRGLDLNAMPANRQNFMTDVVVRVKHAMVDRLVAHVQSGQAVDAVVVRDLLNEAVMTAVGGQPGAAAARAS</sequence>